<dbReference type="KEGG" id="dpl:KGM_210174B"/>
<evidence type="ECO:0000313" key="2">
    <source>
        <dbReference type="Proteomes" id="UP000007151"/>
    </source>
</evidence>
<keyword evidence="1" id="KW-0347">Helicase</keyword>
<sequence>PEFKSDPSIDKALKTKRKQLESILARPLFPKGFSYKYPTLNDPNALQVTSDEKALEVMKKAIQSGELKREKRKGKNAPLLKLEKLFRNK</sequence>
<dbReference type="STRING" id="278856.A0A212FIK7"/>
<dbReference type="EMBL" id="AGBW02008370">
    <property type="protein sequence ID" value="OWR53562.1"/>
    <property type="molecule type" value="Genomic_DNA"/>
</dbReference>
<dbReference type="AlphaFoldDB" id="A0A212FIK7"/>
<organism evidence="1 2">
    <name type="scientific">Danaus plexippus plexippus</name>
    <dbReference type="NCBI Taxonomy" id="278856"/>
    <lineage>
        <taxon>Eukaryota</taxon>
        <taxon>Metazoa</taxon>
        <taxon>Ecdysozoa</taxon>
        <taxon>Arthropoda</taxon>
        <taxon>Hexapoda</taxon>
        <taxon>Insecta</taxon>
        <taxon>Pterygota</taxon>
        <taxon>Neoptera</taxon>
        <taxon>Endopterygota</taxon>
        <taxon>Lepidoptera</taxon>
        <taxon>Glossata</taxon>
        <taxon>Ditrysia</taxon>
        <taxon>Papilionoidea</taxon>
        <taxon>Nymphalidae</taxon>
        <taxon>Danainae</taxon>
        <taxon>Danaini</taxon>
        <taxon>Danaina</taxon>
        <taxon>Danaus</taxon>
        <taxon>Danaus</taxon>
    </lineage>
</organism>
<accession>A0A212FIK7</accession>
<protein>
    <submittedName>
        <fullName evidence="1">ATP-dependent RNA helicase DDX24 like protein</fullName>
    </submittedName>
</protein>
<keyword evidence="1" id="KW-0067">ATP-binding</keyword>
<dbReference type="GO" id="GO:0004386">
    <property type="term" value="F:helicase activity"/>
    <property type="evidence" value="ECO:0007669"/>
    <property type="project" value="UniProtKB-KW"/>
</dbReference>
<keyword evidence="2" id="KW-1185">Reference proteome</keyword>
<reference evidence="1 2" key="1">
    <citation type="journal article" date="2011" name="Cell">
        <title>The monarch butterfly genome yields insights into long-distance migration.</title>
        <authorList>
            <person name="Zhan S."/>
            <person name="Merlin C."/>
            <person name="Boore J.L."/>
            <person name="Reppert S.M."/>
        </authorList>
    </citation>
    <scope>NUCLEOTIDE SEQUENCE [LARGE SCALE GENOMIC DNA]</scope>
    <source>
        <strain evidence="1">F-2</strain>
    </source>
</reference>
<keyword evidence="1" id="KW-0547">Nucleotide-binding</keyword>
<name>A0A212FIK7_DANPL</name>
<gene>
    <name evidence="1" type="ORF">KGM_210174B</name>
</gene>
<keyword evidence="1" id="KW-0378">Hydrolase</keyword>
<dbReference type="Proteomes" id="UP000007151">
    <property type="component" value="Unassembled WGS sequence"/>
</dbReference>
<proteinExistence type="predicted"/>
<evidence type="ECO:0000313" key="1">
    <source>
        <dbReference type="EMBL" id="OWR53562.1"/>
    </source>
</evidence>
<feature type="non-terminal residue" evidence="1">
    <location>
        <position position="1"/>
    </location>
</feature>
<comment type="caution">
    <text evidence="1">The sequence shown here is derived from an EMBL/GenBank/DDBJ whole genome shotgun (WGS) entry which is preliminary data.</text>
</comment>
<dbReference type="InParanoid" id="A0A212FIK7"/>